<dbReference type="Pfam" id="PF00486">
    <property type="entry name" value="Trans_reg_C"/>
    <property type="match status" value="1"/>
</dbReference>
<dbReference type="GO" id="GO:0006355">
    <property type="term" value="P:regulation of DNA-templated transcription"/>
    <property type="evidence" value="ECO:0007669"/>
    <property type="project" value="InterPro"/>
</dbReference>
<evidence type="ECO:0000259" key="5">
    <source>
        <dbReference type="PROSITE" id="PS51755"/>
    </source>
</evidence>
<dbReference type="GO" id="GO:0005829">
    <property type="term" value="C:cytosol"/>
    <property type="evidence" value="ECO:0007669"/>
    <property type="project" value="TreeGrafter"/>
</dbReference>
<dbReference type="Proteomes" id="UP000533017">
    <property type="component" value="Unassembled WGS sequence"/>
</dbReference>
<dbReference type="Gene3D" id="1.10.10.10">
    <property type="entry name" value="Winged helix-like DNA-binding domain superfamily/Winged helix DNA-binding domain"/>
    <property type="match status" value="1"/>
</dbReference>
<dbReference type="GO" id="GO:0000976">
    <property type="term" value="F:transcription cis-regulatory region binding"/>
    <property type="evidence" value="ECO:0007669"/>
    <property type="project" value="TreeGrafter"/>
</dbReference>
<dbReference type="EMBL" id="JACBZA010000001">
    <property type="protein sequence ID" value="NYH83026.1"/>
    <property type="molecule type" value="Genomic_DNA"/>
</dbReference>
<dbReference type="PROSITE" id="PS51755">
    <property type="entry name" value="OMPR_PHOB"/>
    <property type="match status" value="1"/>
</dbReference>
<dbReference type="OrthoDB" id="9802426at2"/>
<dbReference type="InterPro" id="IPR001867">
    <property type="entry name" value="OmpR/PhoB-type_DNA-bd"/>
</dbReference>
<dbReference type="InterPro" id="IPR011006">
    <property type="entry name" value="CheY-like_superfamily"/>
</dbReference>
<feature type="DNA-binding region" description="OmpR/PhoB-type" evidence="3">
    <location>
        <begin position="124"/>
        <end position="218"/>
    </location>
</feature>
<evidence type="ECO:0000256" key="1">
    <source>
        <dbReference type="ARBA" id="ARBA00023125"/>
    </source>
</evidence>
<evidence type="ECO:0000256" key="3">
    <source>
        <dbReference type="PROSITE-ProRule" id="PRU01091"/>
    </source>
</evidence>
<accession>A0A1I2TJV6</accession>
<dbReference type="PANTHER" id="PTHR48111">
    <property type="entry name" value="REGULATOR OF RPOS"/>
    <property type="match status" value="1"/>
</dbReference>
<dbReference type="PANTHER" id="PTHR48111:SF36">
    <property type="entry name" value="TRANSCRIPTIONAL REGULATORY PROTEIN CUTR"/>
    <property type="match status" value="1"/>
</dbReference>
<dbReference type="Gene3D" id="3.40.50.2300">
    <property type="match status" value="1"/>
</dbReference>
<dbReference type="InterPro" id="IPR001789">
    <property type="entry name" value="Sig_transdc_resp-reg_receiver"/>
</dbReference>
<organism evidence="7 8">
    <name type="scientific">Actinopolymorpha cephalotaxi</name>
    <dbReference type="NCBI Taxonomy" id="504797"/>
    <lineage>
        <taxon>Bacteria</taxon>
        <taxon>Bacillati</taxon>
        <taxon>Actinomycetota</taxon>
        <taxon>Actinomycetes</taxon>
        <taxon>Propionibacteriales</taxon>
        <taxon>Actinopolymorphaceae</taxon>
        <taxon>Actinopolymorpha</taxon>
    </lineage>
</organism>
<name>A0A1I2TJV6_9ACTN</name>
<dbReference type="RefSeq" id="WP_092883641.1">
    <property type="nucleotide sequence ID" value="NZ_FOOI01000007.1"/>
</dbReference>
<feature type="domain" description="OmpR/PhoB-type" evidence="5">
    <location>
        <begin position="124"/>
        <end position="218"/>
    </location>
</feature>
<evidence type="ECO:0000259" key="4">
    <source>
        <dbReference type="PROSITE" id="PS50110"/>
    </source>
</evidence>
<keyword evidence="2" id="KW-0597">Phosphoprotein</keyword>
<dbReference type="CDD" id="cd00383">
    <property type="entry name" value="trans_reg_C"/>
    <property type="match status" value="1"/>
</dbReference>
<proteinExistence type="predicted"/>
<evidence type="ECO:0000313" key="8">
    <source>
        <dbReference type="Proteomes" id="UP000199052"/>
    </source>
</evidence>
<keyword evidence="9" id="KW-1185">Reference proteome</keyword>
<evidence type="ECO:0000313" key="6">
    <source>
        <dbReference type="EMBL" id="NYH83026.1"/>
    </source>
</evidence>
<dbReference type="GO" id="GO:0032993">
    <property type="term" value="C:protein-DNA complex"/>
    <property type="evidence" value="ECO:0007669"/>
    <property type="project" value="TreeGrafter"/>
</dbReference>
<evidence type="ECO:0000313" key="7">
    <source>
        <dbReference type="EMBL" id="SFG62641.1"/>
    </source>
</evidence>
<dbReference type="SMART" id="SM00448">
    <property type="entry name" value="REC"/>
    <property type="match status" value="1"/>
</dbReference>
<dbReference type="Gene3D" id="6.10.250.690">
    <property type="match status" value="1"/>
</dbReference>
<dbReference type="InterPro" id="IPR039420">
    <property type="entry name" value="WalR-like"/>
</dbReference>
<gene>
    <name evidence="6" type="ORF">FHR37_001877</name>
    <name evidence="7" type="ORF">SAMN05421678_107132</name>
</gene>
<dbReference type="Proteomes" id="UP000199052">
    <property type="component" value="Unassembled WGS sequence"/>
</dbReference>
<feature type="modified residue" description="4-aspartylphosphate" evidence="2">
    <location>
        <position position="51"/>
    </location>
</feature>
<protein>
    <submittedName>
        <fullName evidence="6">DNA-binding response OmpR family regulator</fullName>
    </submittedName>
    <submittedName>
        <fullName evidence="7">DNA-binding response regulator, OmpR family, contains REC and winged-helix (WHTH) domain</fullName>
    </submittedName>
</protein>
<dbReference type="PROSITE" id="PS50110">
    <property type="entry name" value="RESPONSE_REGULATORY"/>
    <property type="match status" value="1"/>
</dbReference>
<dbReference type="EMBL" id="FOOI01000007">
    <property type="protein sequence ID" value="SFG62641.1"/>
    <property type="molecule type" value="Genomic_DNA"/>
</dbReference>
<dbReference type="Pfam" id="PF00072">
    <property type="entry name" value="Response_reg"/>
    <property type="match status" value="1"/>
</dbReference>
<dbReference type="GO" id="GO:0000156">
    <property type="term" value="F:phosphorelay response regulator activity"/>
    <property type="evidence" value="ECO:0007669"/>
    <property type="project" value="TreeGrafter"/>
</dbReference>
<dbReference type="SMART" id="SM00862">
    <property type="entry name" value="Trans_reg_C"/>
    <property type="match status" value="1"/>
</dbReference>
<dbReference type="AlphaFoldDB" id="A0A1I2TJV6"/>
<reference evidence="6 9" key="2">
    <citation type="submission" date="2020-07" db="EMBL/GenBank/DDBJ databases">
        <title>Sequencing the genomes of 1000 actinobacteria strains.</title>
        <authorList>
            <person name="Klenk H.-P."/>
        </authorList>
    </citation>
    <scope>NUCLEOTIDE SEQUENCE [LARGE SCALE GENOMIC DNA]</scope>
    <source>
        <strain evidence="6 9">DSM 45117</strain>
    </source>
</reference>
<evidence type="ECO:0000256" key="2">
    <source>
        <dbReference type="PROSITE-ProRule" id="PRU00169"/>
    </source>
</evidence>
<dbReference type="InterPro" id="IPR036388">
    <property type="entry name" value="WH-like_DNA-bd_sf"/>
</dbReference>
<sequence>MRVLVVEDERALADVVVEGLRDQGMAVDLARDGLTAVGKLDLTAYDVVLLDRDLPGLHGDTLCRMVSERADRPMVLMLTAASAPGDRVSGLTLGADDYLGKPFHFPELVLRIRALARRRPDARPRHLRAAGIELDPVRRTAVRDGRDLDLSVKEFAVLEALLRASPGFLSAEALLEQVWDENADPFTNTVAVTVGRLRRKLGDPPVIATTPGVGYRVG</sequence>
<feature type="domain" description="Response regulatory" evidence="4">
    <location>
        <begin position="2"/>
        <end position="116"/>
    </location>
</feature>
<reference evidence="7 8" key="1">
    <citation type="submission" date="2016-10" db="EMBL/GenBank/DDBJ databases">
        <authorList>
            <person name="de Groot N.N."/>
        </authorList>
    </citation>
    <scope>NUCLEOTIDE SEQUENCE [LARGE SCALE GENOMIC DNA]</scope>
    <source>
        <strain evidence="7 8">CPCC 202808</strain>
    </source>
</reference>
<evidence type="ECO:0000313" key="9">
    <source>
        <dbReference type="Proteomes" id="UP000533017"/>
    </source>
</evidence>
<dbReference type="STRING" id="504797.SAMN05421678_107132"/>
<dbReference type="SUPFAM" id="SSF52172">
    <property type="entry name" value="CheY-like"/>
    <property type="match status" value="1"/>
</dbReference>
<keyword evidence="1 3" id="KW-0238">DNA-binding</keyword>